<proteinExistence type="inferred from homology"/>
<feature type="domain" description="HTH lysR-type" evidence="5">
    <location>
        <begin position="1"/>
        <end position="58"/>
    </location>
</feature>
<dbReference type="PROSITE" id="PS50931">
    <property type="entry name" value="HTH_LYSR"/>
    <property type="match status" value="1"/>
</dbReference>
<dbReference type="SUPFAM" id="SSF53850">
    <property type="entry name" value="Periplasmic binding protein-like II"/>
    <property type="match status" value="1"/>
</dbReference>
<protein>
    <submittedName>
        <fullName evidence="6">LysR family transcriptional regulator</fullName>
    </submittedName>
</protein>
<evidence type="ECO:0000313" key="7">
    <source>
        <dbReference type="Proteomes" id="UP001464378"/>
    </source>
</evidence>
<evidence type="ECO:0000256" key="2">
    <source>
        <dbReference type="ARBA" id="ARBA00023015"/>
    </source>
</evidence>
<evidence type="ECO:0000256" key="4">
    <source>
        <dbReference type="ARBA" id="ARBA00023163"/>
    </source>
</evidence>
<evidence type="ECO:0000313" key="6">
    <source>
        <dbReference type="EMBL" id="MEQ2443779.1"/>
    </source>
</evidence>
<evidence type="ECO:0000256" key="3">
    <source>
        <dbReference type="ARBA" id="ARBA00023125"/>
    </source>
</evidence>
<dbReference type="InterPro" id="IPR005119">
    <property type="entry name" value="LysR_subst-bd"/>
</dbReference>
<keyword evidence="2" id="KW-0805">Transcription regulation</keyword>
<dbReference type="Gene3D" id="3.40.190.10">
    <property type="entry name" value="Periplasmic binding protein-like II"/>
    <property type="match status" value="2"/>
</dbReference>
<dbReference type="Pfam" id="PF03466">
    <property type="entry name" value="LysR_substrate"/>
    <property type="match status" value="1"/>
</dbReference>
<dbReference type="Proteomes" id="UP001464378">
    <property type="component" value="Unassembled WGS sequence"/>
</dbReference>
<accession>A0ABV1E8Z2</accession>
<dbReference type="Gene3D" id="1.10.10.10">
    <property type="entry name" value="Winged helix-like DNA-binding domain superfamily/Winged helix DNA-binding domain"/>
    <property type="match status" value="1"/>
</dbReference>
<keyword evidence="3" id="KW-0238">DNA-binding</keyword>
<comment type="caution">
    <text evidence="6">The sequence shown here is derived from an EMBL/GenBank/DDBJ whole genome shotgun (WGS) entry which is preliminary data.</text>
</comment>
<reference evidence="6 7" key="1">
    <citation type="submission" date="2024-03" db="EMBL/GenBank/DDBJ databases">
        <title>Human intestinal bacterial collection.</title>
        <authorList>
            <person name="Pauvert C."/>
            <person name="Hitch T.C.A."/>
            <person name="Clavel T."/>
        </authorList>
    </citation>
    <scope>NUCLEOTIDE SEQUENCE [LARGE SCALE GENOMIC DNA]</scope>
    <source>
        <strain evidence="6 7">CLA-AP-H29</strain>
    </source>
</reference>
<sequence>MTIEMLQYFICTASYEHFSRAAQHLFISQPNLSWQIAKLEEEVGCKLFVHQGRGVKLTDAGKYFYEAVKNVPDLVAAACEGAKARAQQLDSISIGILEGQLLNNALAVIQSQYPSVRFRIEKSSFRSLRNGLQNGLYDIIITLTFDVSEMKDITCLTMPSGNSVIAINRFNPKASACMDVLKGLEEETLLVISPEESPIGYRHTMQMCRDLNIPPSRIQYAFSIEELLLGVETNAGYAFVDNTIQLQQDPNIFFLPIGEGVGNGICVAYKNSSASKLIQEIADDMSRFLTKA</sequence>
<dbReference type="InterPro" id="IPR036390">
    <property type="entry name" value="WH_DNA-bd_sf"/>
</dbReference>
<dbReference type="EMBL" id="JBBMFK010000014">
    <property type="protein sequence ID" value="MEQ2443779.1"/>
    <property type="molecule type" value="Genomic_DNA"/>
</dbReference>
<evidence type="ECO:0000259" key="5">
    <source>
        <dbReference type="PROSITE" id="PS50931"/>
    </source>
</evidence>
<gene>
    <name evidence="6" type="ORF">WMO64_09895</name>
</gene>
<name>A0ABV1E8Z2_9FIRM</name>
<keyword evidence="4" id="KW-0804">Transcription</keyword>
<dbReference type="RefSeq" id="WP_349231877.1">
    <property type="nucleotide sequence ID" value="NZ_JBBMFK010000014.1"/>
</dbReference>
<keyword evidence="7" id="KW-1185">Reference proteome</keyword>
<dbReference type="PANTHER" id="PTHR30346:SF0">
    <property type="entry name" value="HCA OPERON TRANSCRIPTIONAL ACTIVATOR HCAR"/>
    <property type="match status" value="1"/>
</dbReference>
<dbReference type="SUPFAM" id="SSF46785">
    <property type="entry name" value="Winged helix' DNA-binding domain"/>
    <property type="match status" value="1"/>
</dbReference>
<dbReference type="InterPro" id="IPR036388">
    <property type="entry name" value="WH-like_DNA-bd_sf"/>
</dbReference>
<comment type="similarity">
    <text evidence="1">Belongs to the LysR transcriptional regulatory family.</text>
</comment>
<dbReference type="PANTHER" id="PTHR30346">
    <property type="entry name" value="TRANSCRIPTIONAL DUAL REGULATOR HCAR-RELATED"/>
    <property type="match status" value="1"/>
</dbReference>
<dbReference type="Pfam" id="PF00126">
    <property type="entry name" value="HTH_1"/>
    <property type="match status" value="1"/>
</dbReference>
<evidence type="ECO:0000256" key="1">
    <source>
        <dbReference type="ARBA" id="ARBA00009437"/>
    </source>
</evidence>
<organism evidence="6 7">
    <name type="scientific">Pseudoflavonifractor intestinihominis</name>
    <dbReference type="NCBI Taxonomy" id="3133171"/>
    <lineage>
        <taxon>Bacteria</taxon>
        <taxon>Bacillati</taxon>
        <taxon>Bacillota</taxon>
        <taxon>Clostridia</taxon>
        <taxon>Eubacteriales</taxon>
        <taxon>Oscillospiraceae</taxon>
        <taxon>Pseudoflavonifractor</taxon>
    </lineage>
</organism>
<dbReference type="PRINTS" id="PR00039">
    <property type="entry name" value="HTHLYSR"/>
</dbReference>
<dbReference type="InterPro" id="IPR000847">
    <property type="entry name" value="LysR_HTH_N"/>
</dbReference>